<accession>A0ACA9Y709</accession>
<dbReference type="Proteomes" id="UP001152531">
    <property type="component" value="Unassembled WGS sequence"/>
</dbReference>
<gene>
    <name evidence="1" type="ORF">CLIB1444_04S08416</name>
</gene>
<organism evidence="1 2">
    <name type="scientific">[Candida] jaroonii</name>
    <dbReference type="NCBI Taxonomy" id="467808"/>
    <lineage>
        <taxon>Eukaryota</taxon>
        <taxon>Fungi</taxon>
        <taxon>Dikarya</taxon>
        <taxon>Ascomycota</taxon>
        <taxon>Saccharomycotina</taxon>
        <taxon>Pichiomycetes</taxon>
        <taxon>Debaryomycetaceae</taxon>
        <taxon>Yamadazyma</taxon>
    </lineage>
</organism>
<evidence type="ECO:0000313" key="1">
    <source>
        <dbReference type="EMBL" id="CAH6720808.1"/>
    </source>
</evidence>
<keyword evidence="2" id="KW-1185">Reference proteome</keyword>
<reference evidence="1" key="1">
    <citation type="submission" date="2022-06" db="EMBL/GenBank/DDBJ databases">
        <authorList>
            <person name="Legras J.-L."/>
            <person name="Devillers H."/>
            <person name="Grondin C."/>
        </authorList>
    </citation>
    <scope>NUCLEOTIDE SEQUENCE</scope>
    <source>
        <strain evidence="1">CLIB 1444</strain>
    </source>
</reference>
<evidence type="ECO:0000313" key="2">
    <source>
        <dbReference type="Proteomes" id="UP001152531"/>
    </source>
</evidence>
<protein>
    <submittedName>
        <fullName evidence="1">Uncharacterized protein</fullName>
    </submittedName>
</protein>
<comment type="caution">
    <text evidence="1">The sequence shown here is derived from an EMBL/GenBank/DDBJ whole genome shotgun (WGS) entry which is preliminary data.</text>
</comment>
<proteinExistence type="predicted"/>
<name>A0ACA9Y709_9ASCO</name>
<dbReference type="EMBL" id="CALSDN010000004">
    <property type="protein sequence ID" value="CAH6720808.1"/>
    <property type="molecule type" value="Genomic_DNA"/>
</dbReference>
<sequence length="427" mass="52459">MLVNPLPIQYLPLENFHFDRFLQPIEQIESFYQQIEQFKPKLVNQINNKNEIVFQVYNYFKDFTSFEFKIYRVNDSFGILQLFSDKYDFNLKIKLNLDKVDINEIYFKQQGDILNLVIPKREINLLNILIRSAEEKLERQERIEKEKQFRIRKVKQERKEKLRQYENELRKEQLRQEKIRIELERQKEQKERQERQEREQRVREQQLREQQIRQQQLREQQFREQQFREQQLKEQRLREQKFREQQLKEQQIREQKAKQERERLQKIKEQKEQEEVELQRQQIENLLKSMFVPFQQFSRVPERVPEKVSVKVPEKSEKEVHEQEESKEPAFFERVHSPYSYTYPERSHSNNSSNVSTPAPSSPIAQVVNDKDLEDLKNLTELNNQDIDSDTDIETDDELTKIHKHPSLEEVEDEEFVMLRKKFNESN</sequence>